<dbReference type="InterPro" id="IPR017144">
    <property type="entry name" value="Xaa-Arg_dipeptidase"/>
</dbReference>
<comment type="caution">
    <text evidence="3">The sequence shown here is derived from an EMBL/GenBank/DDBJ whole genome shotgun (WGS) entry which is preliminary data.</text>
</comment>
<dbReference type="Gene3D" id="3.40.630.10">
    <property type="entry name" value="Zn peptidases"/>
    <property type="match status" value="1"/>
</dbReference>
<dbReference type="EMBL" id="DXEU01000175">
    <property type="protein sequence ID" value="HIX53041.1"/>
    <property type="molecule type" value="Genomic_DNA"/>
</dbReference>
<gene>
    <name evidence="3" type="ORF">IAA28_09580</name>
</gene>
<dbReference type="Gene3D" id="3.30.70.360">
    <property type="match status" value="1"/>
</dbReference>
<evidence type="ECO:0000313" key="4">
    <source>
        <dbReference type="Proteomes" id="UP000886780"/>
    </source>
</evidence>
<protein>
    <recommendedName>
        <fullName evidence="1">Peptidase M20 domain-containing protein 2</fullName>
    </recommendedName>
</protein>
<dbReference type="GO" id="GO:0005737">
    <property type="term" value="C:cytoplasm"/>
    <property type="evidence" value="ECO:0007669"/>
    <property type="project" value="TreeGrafter"/>
</dbReference>
<reference evidence="3" key="1">
    <citation type="journal article" date="2021" name="PeerJ">
        <title>Extensive microbial diversity within the chicken gut microbiome revealed by metagenomics and culture.</title>
        <authorList>
            <person name="Gilroy R."/>
            <person name="Ravi A."/>
            <person name="Getino M."/>
            <person name="Pursley I."/>
            <person name="Horton D.L."/>
            <person name="Alikhan N.F."/>
            <person name="Baker D."/>
            <person name="Gharbi K."/>
            <person name="Hall N."/>
            <person name="Watson M."/>
            <person name="Adriaenssens E.M."/>
            <person name="Foster-Nyarko E."/>
            <person name="Jarju S."/>
            <person name="Secka A."/>
            <person name="Antonio M."/>
            <person name="Oren A."/>
            <person name="Chaudhuri R.R."/>
            <person name="La Ragione R."/>
            <person name="Hildebrand F."/>
            <person name="Pallen M.J."/>
        </authorList>
    </citation>
    <scope>NUCLEOTIDE SEQUENCE</scope>
    <source>
        <strain evidence="3">ChiGjej4B4-12881</strain>
    </source>
</reference>
<dbReference type="SUPFAM" id="SSF55031">
    <property type="entry name" value="Bacterial exopeptidase dimerisation domain"/>
    <property type="match status" value="1"/>
</dbReference>
<dbReference type="AlphaFoldDB" id="A0A9D1W5X1"/>
<dbReference type="GO" id="GO:0071713">
    <property type="term" value="F:para-aminobenzoyl-glutamate hydrolase activity"/>
    <property type="evidence" value="ECO:0007669"/>
    <property type="project" value="TreeGrafter"/>
</dbReference>
<name>A0A9D1W5X1_9FIRM</name>
<dbReference type="Pfam" id="PF07687">
    <property type="entry name" value="M20_dimer"/>
    <property type="match status" value="1"/>
</dbReference>
<evidence type="ECO:0000256" key="1">
    <source>
        <dbReference type="PIRNR" id="PIRNR037226"/>
    </source>
</evidence>
<dbReference type="InterPro" id="IPR011650">
    <property type="entry name" value="Peptidase_M20_dimer"/>
</dbReference>
<dbReference type="NCBIfam" id="TIGR01891">
    <property type="entry name" value="amidohydrolases"/>
    <property type="match status" value="1"/>
</dbReference>
<dbReference type="GO" id="GO:0016805">
    <property type="term" value="F:dipeptidase activity"/>
    <property type="evidence" value="ECO:0007669"/>
    <property type="project" value="InterPro"/>
</dbReference>
<accession>A0A9D1W5X1</accession>
<dbReference type="Proteomes" id="UP000886780">
    <property type="component" value="Unassembled WGS sequence"/>
</dbReference>
<comment type="similarity">
    <text evidence="1">Belongs to the peptidase M20A family.</text>
</comment>
<dbReference type="PANTHER" id="PTHR30575:SF0">
    <property type="entry name" value="XAA-ARG DIPEPTIDASE"/>
    <property type="match status" value="1"/>
</dbReference>
<dbReference type="CDD" id="cd03887">
    <property type="entry name" value="M20_Acy1L2"/>
    <property type="match status" value="1"/>
</dbReference>
<dbReference type="PANTHER" id="PTHR30575">
    <property type="entry name" value="PEPTIDASE M20"/>
    <property type="match status" value="1"/>
</dbReference>
<dbReference type="InterPro" id="IPR052030">
    <property type="entry name" value="Peptidase_M20/M20A_hydrolases"/>
</dbReference>
<dbReference type="GO" id="GO:0046657">
    <property type="term" value="P:folic acid catabolic process"/>
    <property type="evidence" value="ECO:0007669"/>
    <property type="project" value="TreeGrafter"/>
</dbReference>
<organism evidence="3 4">
    <name type="scientific">Candidatus Lachnoclostridium stercoripullorum</name>
    <dbReference type="NCBI Taxonomy" id="2838635"/>
    <lineage>
        <taxon>Bacteria</taxon>
        <taxon>Bacillati</taxon>
        <taxon>Bacillota</taxon>
        <taxon>Clostridia</taxon>
        <taxon>Lachnospirales</taxon>
        <taxon>Lachnospiraceae</taxon>
    </lineage>
</organism>
<feature type="domain" description="Peptidase M20 dimerisation" evidence="2">
    <location>
        <begin position="171"/>
        <end position="263"/>
    </location>
</feature>
<dbReference type="SUPFAM" id="SSF53187">
    <property type="entry name" value="Zn-dependent exopeptidases"/>
    <property type="match status" value="1"/>
</dbReference>
<dbReference type="PIRSF" id="PIRSF037226">
    <property type="entry name" value="Amidohydrolase_ACY1L2_prd"/>
    <property type="match status" value="1"/>
</dbReference>
<proteinExistence type="inferred from homology"/>
<dbReference type="InterPro" id="IPR017439">
    <property type="entry name" value="Amidohydrolase"/>
</dbReference>
<reference evidence="3" key="2">
    <citation type="submission" date="2021-04" db="EMBL/GenBank/DDBJ databases">
        <authorList>
            <person name="Gilroy R."/>
        </authorList>
    </citation>
    <scope>NUCLEOTIDE SEQUENCE</scope>
    <source>
        <strain evidence="3">ChiGjej4B4-12881</strain>
    </source>
</reference>
<evidence type="ECO:0000259" key="2">
    <source>
        <dbReference type="Pfam" id="PF07687"/>
    </source>
</evidence>
<dbReference type="InterPro" id="IPR036264">
    <property type="entry name" value="Bact_exopeptidase_dim_dom"/>
</dbReference>
<sequence length="396" mass="43195">MEDKVKKELEACIDCRKQELCDMADQIFDLKEISFEEYKTSALLEDYLEKNGFAVERGIGGLPTAFRAVFENGTGGISIGLLCEYDALKALGHGCAHHMQGPGILGAACALKECFRDASRPYKLVVYGTPGEETSGGKKAMIKNGCFQDIDIALMIHGGNSTQTDVKSMALISAHVIYHGVTSHAAISPEKGRSALDAMILTFNGTEFLREHLKDDTRIHYTVTSVPGSANAVPATAEADFDLRSYNSIYLNEIIRRFENVVKGACIMTDTQYEIQYGERFESKVPARKLNQVIMANAELVNAPTIRPSREKTGSTDFGNVTFLVPGTCLRIAFVDEGTPSHSQAFIDAGKSHAAHDAIVCAAKIIAMSAYDLISTPSLAEDVKAEFLQNKKQMED</sequence>
<evidence type="ECO:0000313" key="3">
    <source>
        <dbReference type="EMBL" id="HIX53041.1"/>
    </source>
</evidence>